<keyword evidence="2" id="KW-0449">Lipoprotein</keyword>
<dbReference type="AlphaFoldDB" id="A0A399T6N1"/>
<dbReference type="InterPro" id="IPR041662">
    <property type="entry name" value="SusD-like_2"/>
</dbReference>
<dbReference type="PROSITE" id="PS51257">
    <property type="entry name" value="PROKAR_LIPOPROTEIN"/>
    <property type="match status" value="1"/>
</dbReference>
<organism evidence="2 3">
    <name type="scientific">Maribellus luteus</name>
    <dbReference type="NCBI Taxonomy" id="2305463"/>
    <lineage>
        <taxon>Bacteria</taxon>
        <taxon>Pseudomonadati</taxon>
        <taxon>Bacteroidota</taxon>
        <taxon>Bacteroidia</taxon>
        <taxon>Marinilabiliales</taxon>
        <taxon>Prolixibacteraceae</taxon>
        <taxon>Maribellus</taxon>
    </lineage>
</organism>
<protein>
    <submittedName>
        <fullName evidence="2">SusD/RagB family nutrient-binding outer membrane lipoprotein</fullName>
    </submittedName>
</protein>
<dbReference type="OrthoDB" id="1109828at2"/>
<comment type="caution">
    <text evidence="2">The sequence shown here is derived from an EMBL/GenBank/DDBJ whole genome shotgun (WGS) entry which is preliminary data.</text>
</comment>
<keyword evidence="3" id="KW-1185">Reference proteome</keyword>
<dbReference type="RefSeq" id="WP_119435932.1">
    <property type="nucleotide sequence ID" value="NZ_QWGR01000001.1"/>
</dbReference>
<dbReference type="Gene3D" id="1.25.40.390">
    <property type="match status" value="1"/>
</dbReference>
<proteinExistence type="predicted"/>
<evidence type="ECO:0000313" key="2">
    <source>
        <dbReference type="EMBL" id="RIJ50462.1"/>
    </source>
</evidence>
<dbReference type="Proteomes" id="UP000265926">
    <property type="component" value="Unassembled WGS sequence"/>
</dbReference>
<keyword evidence="1" id="KW-0732">Signal</keyword>
<dbReference type="Pfam" id="PF12771">
    <property type="entry name" value="SusD-like_2"/>
    <property type="match status" value="1"/>
</dbReference>
<accession>A0A399T6N1</accession>
<name>A0A399T6N1_9BACT</name>
<reference evidence="2 3" key="1">
    <citation type="submission" date="2018-08" db="EMBL/GenBank/DDBJ databases">
        <title>Pallidiluteibacterium maritimus gen. nov., sp. nov., isolated from coastal sediment.</title>
        <authorList>
            <person name="Zhou L.Y."/>
        </authorList>
    </citation>
    <scope>NUCLEOTIDE SEQUENCE [LARGE SCALE GENOMIC DNA]</scope>
    <source>
        <strain evidence="2 3">XSD2</strain>
    </source>
</reference>
<dbReference type="InterPro" id="IPR011990">
    <property type="entry name" value="TPR-like_helical_dom_sf"/>
</dbReference>
<gene>
    <name evidence="2" type="ORF">D1614_00545</name>
</gene>
<sequence>MKNNKTLAVLLTLLIFISSCADFEELRVNPNEPTSVAPSLIFTNFLPEASGPFSGTYMTTQHHHSVGGDSGPVLYVNYRGYFYHKDIQSLEFMVEEAEKIGARGYAPLAKFLKVHTYFEMVRRMGDIPLSEALHLEEGIIYPVYDSQKTIFIQLLEWLDEANSEIDPLVKESLTVAGDFYYGGDLSMWQRVINSYTLRILIELSKKADDSELNIKGRFANIVNNPDKYPLFRGNEDDMKYEHWDEDGFRFGLNPDSPSAVDRTVVGGLFVDLLKANKDPRLFMVADPTPAALAADPNAASDFDAYAGPYVSTALGELQSAKNAGLFSRVKNSRYINYVGIPNVFLSYVEQEFTLAEAANRGWIPNAKMHYDNAVTASMEFNGVAPENIAGFLNGLGAYIGDNIDGLEQILTQKYIGFFQNSGWEAFFNQRRTGVPEFAVSSENTPREKIPVRWMYPTVERDTDNPLNYREALVRQFGSEVDDVDAVLWHMK</sequence>
<dbReference type="EMBL" id="QWGR01000001">
    <property type="protein sequence ID" value="RIJ50462.1"/>
    <property type="molecule type" value="Genomic_DNA"/>
</dbReference>
<evidence type="ECO:0000256" key="1">
    <source>
        <dbReference type="SAM" id="SignalP"/>
    </source>
</evidence>
<feature type="chain" id="PRO_5017393697" evidence="1">
    <location>
        <begin position="22"/>
        <end position="491"/>
    </location>
</feature>
<feature type="signal peptide" evidence="1">
    <location>
        <begin position="1"/>
        <end position="21"/>
    </location>
</feature>
<dbReference type="SUPFAM" id="SSF48452">
    <property type="entry name" value="TPR-like"/>
    <property type="match status" value="1"/>
</dbReference>
<evidence type="ECO:0000313" key="3">
    <source>
        <dbReference type="Proteomes" id="UP000265926"/>
    </source>
</evidence>